<evidence type="ECO:0000256" key="1">
    <source>
        <dbReference type="ARBA" id="ARBA00008791"/>
    </source>
</evidence>
<dbReference type="GO" id="GO:0005737">
    <property type="term" value="C:cytoplasm"/>
    <property type="evidence" value="ECO:0007669"/>
    <property type="project" value="UniProtKB-SubCell"/>
</dbReference>
<dbReference type="PATRIC" id="fig|1440763.5.peg.1801"/>
<reference evidence="4" key="1">
    <citation type="submission" date="2016-09" db="EMBL/GenBank/DDBJ databases">
        <authorList>
            <person name="Lysoe E."/>
        </authorList>
    </citation>
    <scope>NUCLEOTIDE SEQUENCE [LARGE SCALE GENOMIC DNA]</scope>
    <source>
        <strain evidence="4">LJ96T</strain>
    </source>
</reference>
<dbReference type="PRINTS" id="PR01438">
    <property type="entry name" value="UNVRSLSTRESS"/>
</dbReference>
<evidence type="ECO:0000313" key="3">
    <source>
        <dbReference type="EMBL" id="APG05810.1"/>
    </source>
</evidence>
<dbReference type="SUPFAM" id="SSF52402">
    <property type="entry name" value="Adenine nucleotide alpha hydrolases-like"/>
    <property type="match status" value="1"/>
</dbReference>
<dbReference type="PANTHER" id="PTHR46268">
    <property type="entry name" value="STRESS RESPONSE PROTEIN NHAX"/>
    <property type="match status" value="1"/>
</dbReference>
<dbReference type="KEGG" id="lrz:BJI69_19140"/>
<evidence type="ECO:0000256" key="2">
    <source>
        <dbReference type="PIRNR" id="PIRNR006276"/>
    </source>
</evidence>
<dbReference type="Gene3D" id="3.40.50.620">
    <property type="entry name" value="HUPs"/>
    <property type="match status" value="1"/>
</dbReference>
<dbReference type="RefSeq" id="WP_046967563.1">
    <property type="nucleotide sequence ID" value="NZ_CP017480.1"/>
</dbReference>
<dbReference type="OrthoDB" id="9792500at2"/>
<keyword evidence="2" id="KW-0963">Cytoplasm</keyword>
<name>A0A0G9HDI2_9GAMM</name>
<sequence>MYRHIMIATDGSDAAGRAADQAIELAAGIGAKVFVLCVEPPLPAFAVVAEAIQGADALPEATARRSEGYLRQVCDKARSAGVPFTSQTVIDNRPYCEIVSIAAREGCDLIVMGSHGTRGLDRLLLGSETHKVLLSTDIPVLVCH</sequence>
<comment type="similarity">
    <text evidence="1 2">Belongs to the universal stress protein A family.</text>
</comment>
<gene>
    <name evidence="3" type="ORF">BJI69_19140</name>
</gene>
<protein>
    <recommendedName>
        <fullName evidence="2">Universal stress protein</fullName>
    </recommendedName>
</protein>
<accession>A0A0G9HDI2</accession>
<proteinExistence type="inferred from homology"/>
<dbReference type="PIRSF" id="PIRSF006276">
    <property type="entry name" value="UspA"/>
    <property type="match status" value="1"/>
</dbReference>
<dbReference type="InterPro" id="IPR006015">
    <property type="entry name" value="Universal_stress_UspA"/>
</dbReference>
<keyword evidence="4" id="KW-1185">Reference proteome</keyword>
<dbReference type="AlphaFoldDB" id="A0A0G9HDI2"/>
<dbReference type="InterPro" id="IPR014729">
    <property type="entry name" value="Rossmann-like_a/b/a_fold"/>
</dbReference>
<dbReference type="InterPro" id="IPR006016">
    <property type="entry name" value="UspA"/>
</dbReference>
<dbReference type="Proteomes" id="UP000182987">
    <property type="component" value="Chromosome"/>
</dbReference>
<organism evidence="3 4">
    <name type="scientific">Luteibacter rhizovicinus DSM 16549</name>
    <dbReference type="NCBI Taxonomy" id="1440763"/>
    <lineage>
        <taxon>Bacteria</taxon>
        <taxon>Pseudomonadati</taxon>
        <taxon>Pseudomonadota</taxon>
        <taxon>Gammaproteobacteria</taxon>
        <taxon>Lysobacterales</taxon>
        <taxon>Rhodanobacteraceae</taxon>
        <taxon>Luteibacter</taxon>
    </lineage>
</organism>
<evidence type="ECO:0000313" key="4">
    <source>
        <dbReference type="Proteomes" id="UP000182987"/>
    </source>
</evidence>
<dbReference type="CDD" id="cd00293">
    <property type="entry name" value="USP-like"/>
    <property type="match status" value="1"/>
</dbReference>
<dbReference type="EMBL" id="CP017480">
    <property type="protein sequence ID" value="APG05810.1"/>
    <property type="molecule type" value="Genomic_DNA"/>
</dbReference>
<dbReference type="Pfam" id="PF00582">
    <property type="entry name" value="Usp"/>
    <property type="match status" value="1"/>
</dbReference>
<dbReference type="STRING" id="1440763.BJI69_19140"/>
<dbReference type="PANTHER" id="PTHR46268:SF15">
    <property type="entry name" value="UNIVERSAL STRESS PROTEIN HP_0031"/>
    <property type="match status" value="1"/>
</dbReference>
<comment type="subcellular location">
    <subcellularLocation>
        <location evidence="2">Cytoplasm</location>
    </subcellularLocation>
</comment>